<evidence type="ECO:0000256" key="4">
    <source>
        <dbReference type="ARBA" id="ARBA00022833"/>
    </source>
</evidence>
<dbReference type="AlphaFoldDB" id="A0AAQ3UMX4"/>
<dbReference type="PROSITE" id="PS00973">
    <property type="entry name" value="USP_2"/>
    <property type="match status" value="1"/>
</dbReference>
<evidence type="ECO:0000256" key="2">
    <source>
        <dbReference type="ARBA" id="ARBA00022723"/>
    </source>
</evidence>
<keyword evidence="4" id="KW-0862">Zinc</keyword>
<name>A0AAQ3UMX4_PASNO</name>
<dbReference type="SUPFAM" id="SSF54001">
    <property type="entry name" value="Cysteine proteinases"/>
    <property type="match status" value="1"/>
</dbReference>
<organism evidence="9 10">
    <name type="scientific">Paspalum notatum var. saurae</name>
    <dbReference type="NCBI Taxonomy" id="547442"/>
    <lineage>
        <taxon>Eukaryota</taxon>
        <taxon>Viridiplantae</taxon>
        <taxon>Streptophyta</taxon>
        <taxon>Embryophyta</taxon>
        <taxon>Tracheophyta</taxon>
        <taxon>Spermatophyta</taxon>
        <taxon>Magnoliopsida</taxon>
        <taxon>Liliopsida</taxon>
        <taxon>Poales</taxon>
        <taxon>Poaceae</taxon>
        <taxon>PACMAD clade</taxon>
        <taxon>Panicoideae</taxon>
        <taxon>Andropogonodae</taxon>
        <taxon>Paspaleae</taxon>
        <taxon>Paspalinae</taxon>
        <taxon>Paspalum</taxon>
    </lineage>
</organism>
<dbReference type="EMBL" id="CP144753">
    <property type="protein sequence ID" value="WVZ95130.1"/>
    <property type="molecule type" value="Genomic_DNA"/>
</dbReference>
<evidence type="ECO:0000259" key="8">
    <source>
        <dbReference type="PROSITE" id="PS50271"/>
    </source>
</evidence>
<dbReference type="InterPro" id="IPR050164">
    <property type="entry name" value="Peptidase_C19"/>
</dbReference>
<dbReference type="Gene3D" id="3.90.70.10">
    <property type="entry name" value="Cysteine proteinases"/>
    <property type="match status" value="2"/>
</dbReference>
<dbReference type="InterPro" id="IPR018200">
    <property type="entry name" value="USP_CS"/>
</dbReference>
<reference evidence="9 10" key="1">
    <citation type="submission" date="2024-02" db="EMBL/GenBank/DDBJ databases">
        <title>High-quality chromosome-scale genome assembly of Pensacola bahiagrass (Paspalum notatum Flugge var. saurae).</title>
        <authorList>
            <person name="Vega J.M."/>
            <person name="Podio M."/>
            <person name="Orjuela J."/>
            <person name="Siena L.A."/>
            <person name="Pessino S.C."/>
            <person name="Combes M.C."/>
            <person name="Mariac C."/>
            <person name="Albertini E."/>
            <person name="Pupilli F."/>
            <person name="Ortiz J.P.A."/>
            <person name="Leblanc O."/>
        </authorList>
    </citation>
    <scope>NUCLEOTIDE SEQUENCE [LARGE SCALE GENOMIC DNA]</scope>
    <source>
        <strain evidence="9">R1</strain>
        <tissue evidence="9">Leaf</tissue>
    </source>
</reference>
<dbReference type="InterPro" id="IPR038765">
    <property type="entry name" value="Papain-like_cys_pep_sf"/>
</dbReference>
<dbReference type="PROSITE" id="PS00972">
    <property type="entry name" value="USP_1"/>
    <property type="match status" value="1"/>
</dbReference>
<protein>
    <recommendedName>
        <fullName evidence="11">Ubiquitinyl hydrolase 1</fullName>
    </recommendedName>
</protein>
<dbReference type="Pfam" id="PF00443">
    <property type="entry name" value="UCH"/>
    <property type="match status" value="1"/>
</dbReference>
<dbReference type="GO" id="GO:0005634">
    <property type="term" value="C:nucleus"/>
    <property type="evidence" value="ECO:0007669"/>
    <property type="project" value="TreeGrafter"/>
</dbReference>
<evidence type="ECO:0000256" key="5">
    <source>
        <dbReference type="PROSITE-ProRule" id="PRU00502"/>
    </source>
</evidence>
<feature type="compositionally biased region" description="Polar residues" evidence="6">
    <location>
        <begin position="877"/>
        <end position="891"/>
    </location>
</feature>
<dbReference type="GO" id="GO:0005829">
    <property type="term" value="C:cytosol"/>
    <property type="evidence" value="ECO:0007669"/>
    <property type="project" value="TreeGrafter"/>
</dbReference>
<keyword evidence="2" id="KW-0479">Metal-binding</keyword>
<evidence type="ECO:0000256" key="3">
    <source>
        <dbReference type="ARBA" id="ARBA00022771"/>
    </source>
</evidence>
<dbReference type="InterPro" id="IPR001607">
    <property type="entry name" value="Znf_UBP"/>
</dbReference>
<dbReference type="GO" id="GO:0008270">
    <property type="term" value="F:zinc ion binding"/>
    <property type="evidence" value="ECO:0007669"/>
    <property type="project" value="UniProtKB-KW"/>
</dbReference>
<dbReference type="InterPro" id="IPR013083">
    <property type="entry name" value="Znf_RING/FYVE/PHD"/>
</dbReference>
<dbReference type="PANTHER" id="PTHR24006">
    <property type="entry name" value="UBIQUITIN CARBOXYL-TERMINAL HYDROLASE"/>
    <property type="match status" value="1"/>
</dbReference>
<feature type="region of interest" description="Disordered" evidence="6">
    <location>
        <begin position="899"/>
        <end position="918"/>
    </location>
</feature>
<dbReference type="InterPro" id="IPR028889">
    <property type="entry name" value="USP"/>
</dbReference>
<feature type="domain" description="USP" evidence="7">
    <location>
        <begin position="480"/>
        <end position="1102"/>
    </location>
</feature>
<dbReference type="Pfam" id="PF02148">
    <property type="entry name" value="zf-UBP"/>
    <property type="match status" value="3"/>
</dbReference>
<proteinExistence type="inferred from homology"/>
<dbReference type="Gene3D" id="3.30.40.10">
    <property type="entry name" value="Zinc/RING finger domain, C3HC4 (zinc finger)"/>
    <property type="match status" value="3"/>
</dbReference>
<dbReference type="SMART" id="SM00290">
    <property type="entry name" value="ZnF_UBP"/>
    <property type="match status" value="2"/>
</dbReference>
<feature type="region of interest" description="Disordered" evidence="6">
    <location>
        <begin position="868"/>
        <end position="891"/>
    </location>
</feature>
<dbReference type="InterPro" id="IPR001394">
    <property type="entry name" value="Peptidase_C19_UCH"/>
</dbReference>
<feature type="domain" description="UBP-type" evidence="8">
    <location>
        <begin position="180"/>
        <end position="279"/>
    </location>
</feature>
<keyword evidence="3 5" id="KW-0863">Zinc-finger</keyword>
<dbReference type="PANTHER" id="PTHR24006:SF886">
    <property type="entry name" value="UBIQUITIN CARBOXYL-TERMINAL HYDROLASE"/>
    <property type="match status" value="1"/>
</dbReference>
<comment type="similarity">
    <text evidence="1">Belongs to the peptidase C19 family.</text>
</comment>
<feature type="domain" description="UBP-type" evidence="8">
    <location>
        <begin position="323"/>
        <end position="440"/>
    </location>
</feature>
<accession>A0AAQ3UMX4</accession>
<dbReference type="GO" id="GO:0004843">
    <property type="term" value="F:cysteine-type deubiquitinase activity"/>
    <property type="evidence" value="ECO:0007669"/>
    <property type="project" value="InterPro"/>
</dbReference>
<dbReference type="Proteomes" id="UP001341281">
    <property type="component" value="Chromosome 09"/>
</dbReference>
<evidence type="ECO:0000256" key="1">
    <source>
        <dbReference type="ARBA" id="ARBA00009085"/>
    </source>
</evidence>
<evidence type="ECO:0000313" key="9">
    <source>
        <dbReference type="EMBL" id="WVZ95130.1"/>
    </source>
</evidence>
<dbReference type="SUPFAM" id="SSF57850">
    <property type="entry name" value="RING/U-box"/>
    <property type="match status" value="3"/>
</dbReference>
<sequence length="1104" mass="121200">MRTKRRPPKGEESPRRSKSPRLGLQALASAALEASDLMEEGAEGTGDSSGRCEHWLPDSAREALRSLLLSMGAGTCVGCWLEDSCRLQDKKLPVKQRPEKSSVLVCLQCDQRFCSGVGGIAYPFGHSRAHAFKDQHWVAALCGGATRGYCFKCNTEVELPVELDPASDARPRQEGTGANKGCDHVPADRVHGKILRPPLGKCDYCGRMEGTSKILVCLGCSWEFCAEHALGHAKQKQHWFAVLFKSPEVGFCFKCEAELDVHSGEIWAGGRASGFGSVVPGVMGDARLRARKADESSRDATVLAAPLVMDDLLDREEWLEPDRRCNHLPSESAYKAILISLLLSGEGGTECEGCKSDDLPVGSRLLMCLECGRRSCGDLVCLVPRGHARDHAKQEQHWLATQSNDLQTVFCYKCEINALMWSDSDSEEEEEMLDRIESRGDAFGSDVAPLPVALSVLPSLGDTSYDKEFGLANVQGYAIKGIPNRGSTCYMSAMVQCLLVLDKLRARMLGPDPPLGDLGRALKELFVEASTAHAVGGTLDPDKLLTSVRFHAAEFQAHRMHDSHELLDSLRDALHNEGNGIETPYRQNGAPTVIDLVFSGVLSLKRSCICCQSVSVVYEPFCELSLALPSKDLTSRSDASPQTSKNFRSQTKKAAAQLFVENESSSVKIEAVAKSIDSYLGSELKDVEPEPLEVGEFFCAPAPFKNSAEAQHIFQSKDVIHNPLQILTWSELQELFIEVPLKSVSPVPCKMSDVKVEQTIGTTTDSHCPEDIGPHPLGASLRANDSQKAAGNYVGQHNNGDSGDVLNRPEVSIEDKGNSVPSIEDCLSLFFEEDTVERSCGCSMVAEQPSTNQSENSNIMMASTNDETAVEVDQTEQSDMTISPNEQPNELNSLSVEYKLSSSREQDSSDADSEIIQTADINTDTTDVKMSCDEEHECHDGIQEAVSSCLPAEKQTNQLSGQHSQIFSTPNHQHASQRPQISKLPPVLTLHLKRYIQDGKRLHKNEAYVSYKEYLDVGRFMDSSSMDQGNTIYHLAGVVEHRGPTMNSGHYVAYVRARRLGDEPQQSGRSSSWFCADDETITQVNLEEVLKREAYVLFYERMEG</sequence>
<evidence type="ECO:0008006" key="11">
    <source>
        <dbReference type="Google" id="ProtNLM"/>
    </source>
</evidence>
<evidence type="ECO:0000313" key="10">
    <source>
        <dbReference type="Proteomes" id="UP001341281"/>
    </source>
</evidence>
<dbReference type="PROSITE" id="PS50235">
    <property type="entry name" value="USP_3"/>
    <property type="match status" value="1"/>
</dbReference>
<dbReference type="GO" id="GO:0016579">
    <property type="term" value="P:protein deubiquitination"/>
    <property type="evidence" value="ECO:0007669"/>
    <property type="project" value="InterPro"/>
</dbReference>
<dbReference type="PROSITE" id="PS50271">
    <property type="entry name" value="ZF_UBP"/>
    <property type="match status" value="2"/>
</dbReference>
<feature type="region of interest" description="Disordered" evidence="6">
    <location>
        <begin position="1"/>
        <end position="22"/>
    </location>
</feature>
<evidence type="ECO:0000259" key="7">
    <source>
        <dbReference type="PROSITE" id="PS50235"/>
    </source>
</evidence>
<keyword evidence="10" id="KW-1185">Reference proteome</keyword>
<evidence type="ECO:0000256" key="6">
    <source>
        <dbReference type="SAM" id="MobiDB-lite"/>
    </source>
</evidence>
<gene>
    <name evidence="9" type="ORF">U9M48_040931</name>
</gene>